<dbReference type="NCBIfam" id="TIGR02218">
    <property type="entry name" value="phg_TIGR02218"/>
    <property type="match status" value="1"/>
</dbReference>
<evidence type="ECO:0000313" key="2">
    <source>
        <dbReference type="EMBL" id="MDR7155500.1"/>
    </source>
</evidence>
<dbReference type="Pfam" id="PF09356">
    <property type="entry name" value="Phage_BR0599"/>
    <property type="match status" value="1"/>
</dbReference>
<dbReference type="Proteomes" id="UP001267638">
    <property type="component" value="Unassembled WGS sequence"/>
</dbReference>
<dbReference type="InterPro" id="IPR011928">
    <property type="entry name" value="Phage_phiJL001_Gp84"/>
</dbReference>
<accession>A0ABU1X1P9</accession>
<reference evidence="2 3" key="1">
    <citation type="submission" date="2023-07" db="EMBL/GenBank/DDBJ databases">
        <title>Sorghum-associated microbial communities from plants grown in Nebraska, USA.</title>
        <authorList>
            <person name="Schachtman D."/>
        </authorList>
    </citation>
    <scope>NUCLEOTIDE SEQUENCE [LARGE SCALE GENOMIC DNA]</scope>
    <source>
        <strain evidence="2 3">4256</strain>
    </source>
</reference>
<dbReference type="Pfam" id="PF09931">
    <property type="entry name" value="Phage_phiJL001_Gp84_N"/>
    <property type="match status" value="1"/>
</dbReference>
<evidence type="ECO:0000313" key="3">
    <source>
        <dbReference type="Proteomes" id="UP001267638"/>
    </source>
</evidence>
<proteinExistence type="predicted"/>
<organism evidence="2 3">
    <name type="scientific">Sphingobium xenophagum</name>
    <dbReference type="NCBI Taxonomy" id="121428"/>
    <lineage>
        <taxon>Bacteria</taxon>
        <taxon>Pseudomonadati</taxon>
        <taxon>Pseudomonadota</taxon>
        <taxon>Alphaproteobacteria</taxon>
        <taxon>Sphingomonadales</taxon>
        <taxon>Sphingomonadaceae</taxon>
        <taxon>Sphingobium</taxon>
    </lineage>
</organism>
<dbReference type="EMBL" id="JAVDWV010000010">
    <property type="protein sequence ID" value="MDR7155500.1"/>
    <property type="molecule type" value="Genomic_DNA"/>
</dbReference>
<gene>
    <name evidence="2" type="ORF">J2W40_002332</name>
</gene>
<protein>
    <submittedName>
        <fullName evidence="2">Phage protein (TIGR02218 family)</fullName>
    </submittedName>
</protein>
<dbReference type="RefSeq" id="WP_310224852.1">
    <property type="nucleotide sequence ID" value="NZ_JAVDWV010000010.1"/>
</dbReference>
<comment type="caution">
    <text evidence="2">The sequence shown here is derived from an EMBL/GenBank/DDBJ whole genome shotgun (WGS) entry which is preliminary data.</text>
</comment>
<keyword evidence="3" id="KW-1185">Reference proteome</keyword>
<sequence>MSVGEMLGQPLCTLAFCWRIERRDGVTIGLTSHDRDLMIGGLLYRAAPGMTPSAIRSGIGLDGEDSDVGGALTSEAISEADLMAGRWDGAALELRLTQWEAPGELWLLLASGEMGAVARKGAAFTAELVGAAAVLGAAVVPSTAPDCRARLGDRACRVDMAGRRRVVRVTSVVDAVVAIGGLVPGDYAFGTLRWLGGANAGLTQGVVDNDADGVTLTDPPVFGVEPGTLALLTQGCDRQLATCAERFGNAVNFRGEPYLPGMDLLTRYPGA</sequence>
<name>A0ABU1X1P9_SPHXE</name>
<dbReference type="InterPro" id="IPR018964">
    <property type="entry name" value="Phage_phiJL001_Gp84_C"/>
</dbReference>
<feature type="domain" description="Bacteriophage phiJL001 Gp84 C-terminal" evidence="1">
    <location>
        <begin position="187"/>
        <end position="263"/>
    </location>
</feature>
<evidence type="ECO:0000259" key="1">
    <source>
        <dbReference type="Pfam" id="PF09356"/>
    </source>
</evidence>